<reference evidence="1" key="2">
    <citation type="submission" date="2004-02" db="EMBL/GenBank/DDBJ databases">
        <authorList>
            <consortium name="Genoscope"/>
            <consortium name="Whitehead Institute Centre for Genome Research"/>
        </authorList>
    </citation>
    <scope>NUCLEOTIDE SEQUENCE</scope>
</reference>
<accession>Q4T1K0</accession>
<protein>
    <submittedName>
        <fullName evidence="1">(spotted green pufferfish) hypothetical protein</fullName>
    </submittedName>
</protein>
<comment type="caution">
    <text evidence="1">The sequence shown here is derived from an EMBL/GenBank/DDBJ whole genome shotgun (WGS) entry which is preliminary data.</text>
</comment>
<evidence type="ECO:0000313" key="1">
    <source>
        <dbReference type="EMBL" id="CAF93232.1"/>
    </source>
</evidence>
<dbReference type="EMBL" id="CAAE01010563">
    <property type="protein sequence ID" value="CAF93232.1"/>
    <property type="molecule type" value="Genomic_DNA"/>
</dbReference>
<sequence length="36" mass="4110">MDVSDGLLLQVNNGEQWCNRWKYPSDDLVSQIANSL</sequence>
<dbReference type="AlphaFoldDB" id="Q4T1K0"/>
<gene>
    <name evidence="1" type="ORF">GSTENG00008774001</name>
</gene>
<organism evidence="1">
    <name type="scientific">Tetraodon nigroviridis</name>
    <name type="common">Spotted green pufferfish</name>
    <name type="synonym">Chelonodon nigroviridis</name>
    <dbReference type="NCBI Taxonomy" id="99883"/>
    <lineage>
        <taxon>Eukaryota</taxon>
        <taxon>Metazoa</taxon>
        <taxon>Chordata</taxon>
        <taxon>Craniata</taxon>
        <taxon>Vertebrata</taxon>
        <taxon>Euteleostomi</taxon>
        <taxon>Actinopterygii</taxon>
        <taxon>Neopterygii</taxon>
        <taxon>Teleostei</taxon>
        <taxon>Neoteleostei</taxon>
        <taxon>Acanthomorphata</taxon>
        <taxon>Eupercaria</taxon>
        <taxon>Tetraodontiformes</taxon>
        <taxon>Tetradontoidea</taxon>
        <taxon>Tetraodontidae</taxon>
        <taxon>Tetraodon</taxon>
    </lineage>
</organism>
<dbReference type="KEGG" id="tng:GSTEN00008774G001"/>
<reference evidence="1" key="1">
    <citation type="journal article" date="2004" name="Nature">
        <title>Genome duplication in the teleost fish Tetraodon nigroviridis reveals the early vertebrate proto-karyotype.</title>
        <authorList>
            <person name="Jaillon O."/>
            <person name="Aury J.-M."/>
            <person name="Brunet F."/>
            <person name="Petit J.-L."/>
            <person name="Stange-Thomann N."/>
            <person name="Mauceli E."/>
            <person name="Bouneau L."/>
            <person name="Fischer C."/>
            <person name="Ozouf-Costaz C."/>
            <person name="Bernot A."/>
            <person name="Nicaud S."/>
            <person name="Jaffe D."/>
            <person name="Fisher S."/>
            <person name="Lutfalla G."/>
            <person name="Dossat C."/>
            <person name="Segurens B."/>
            <person name="Dasilva C."/>
            <person name="Salanoubat M."/>
            <person name="Levy M."/>
            <person name="Boudet N."/>
            <person name="Castellano S."/>
            <person name="Anthouard V."/>
            <person name="Jubin C."/>
            <person name="Castelli V."/>
            <person name="Katinka M."/>
            <person name="Vacherie B."/>
            <person name="Biemont C."/>
            <person name="Skalli Z."/>
            <person name="Cattolico L."/>
            <person name="Poulain J."/>
            <person name="De Berardinis V."/>
            <person name="Cruaud C."/>
            <person name="Duprat S."/>
            <person name="Brottier P."/>
            <person name="Coutanceau J.-P."/>
            <person name="Gouzy J."/>
            <person name="Parra G."/>
            <person name="Lardier G."/>
            <person name="Chapple C."/>
            <person name="McKernan K.J."/>
            <person name="McEwan P."/>
            <person name="Bosak S."/>
            <person name="Kellis M."/>
            <person name="Volff J.-N."/>
            <person name="Guigo R."/>
            <person name="Zody M.C."/>
            <person name="Mesirov J."/>
            <person name="Lindblad-Toh K."/>
            <person name="Birren B."/>
            <person name="Nusbaum C."/>
            <person name="Kahn D."/>
            <person name="Robinson-Rechavi M."/>
            <person name="Laudet V."/>
            <person name="Schachter V."/>
            <person name="Quetier F."/>
            <person name="Saurin W."/>
            <person name="Scarpelli C."/>
            <person name="Wincker P."/>
            <person name="Lander E.S."/>
            <person name="Weissenbach J."/>
            <person name="Roest Crollius H."/>
        </authorList>
    </citation>
    <scope>NUCLEOTIDE SEQUENCE [LARGE SCALE GENOMIC DNA]</scope>
</reference>
<name>Q4T1K0_TETNG</name>
<proteinExistence type="predicted"/>